<comment type="caution">
    <text evidence="3">The sequence shown here is derived from an EMBL/GenBank/DDBJ whole genome shotgun (WGS) entry which is preliminary data.</text>
</comment>
<dbReference type="Gene3D" id="3.40.50.11770">
    <property type="match status" value="1"/>
</dbReference>
<dbReference type="GO" id="GO:0046872">
    <property type="term" value="F:metal ion binding"/>
    <property type="evidence" value="ECO:0007669"/>
    <property type="project" value="InterPro"/>
</dbReference>
<evidence type="ECO:0000313" key="3">
    <source>
        <dbReference type="EMBL" id="MBB5201565.1"/>
    </source>
</evidence>
<dbReference type="GO" id="GO:0016874">
    <property type="term" value="F:ligase activity"/>
    <property type="evidence" value="ECO:0007669"/>
    <property type="project" value="UniProtKB-KW"/>
</dbReference>
<dbReference type="Pfam" id="PF02655">
    <property type="entry name" value="ATP-grasp_3"/>
    <property type="match status" value="1"/>
</dbReference>
<keyword evidence="1" id="KW-0067">ATP-binding</keyword>
<accession>A0A840RUQ3</accession>
<dbReference type="PROSITE" id="PS50975">
    <property type="entry name" value="ATP_GRASP"/>
    <property type="match status" value="1"/>
</dbReference>
<organism evidence="3 4">
    <name type="scientific">Glaciimonas immobilis</name>
    <dbReference type="NCBI Taxonomy" id="728004"/>
    <lineage>
        <taxon>Bacteria</taxon>
        <taxon>Pseudomonadati</taxon>
        <taxon>Pseudomonadota</taxon>
        <taxon>Betaproteobacteria</taxon>
        <taxon>Burkholderiales</taxon>
        <taxon>Oxalobacteraceae</taxon>
        <taxon>Glaciimonas</taxon>
    </lineage>
</organism>
<dbReference type="Gene3D" id="2.30.36.100">
    <property type="match status" value="1"/>
</dbReference>
<feature type="domain" description="ATP-grasp" evidence="2">
    <location>
        <begin position="133"/>
        <end position="314"/>
    </location>
</feature>
<dbReference type="InterPro" id="IPR024710">
    <property type="entry name" value="MfnD"/>
</dbReference>
<keyword evidence="4" id="KW-1185">Reference proteome</keyword>
<dbReference type="InterPro" id="IPR040803">
    <property type="entry name" value="MfnD_preATP-grasp"/>
</dbReference>
<dbReference type="Pfam" id="PF18301">
    <property type="entry name" value="preATP-grasp_3"/>
    <property type="match status" value="1"/>
</dbReference>
<keyword evidence="1" id="KW-0547">Nucleotide-binding</keyword>
<evidence type="ECO:0000259" key="2">
    <source>
        <dbReference type="PROSITE" id="PS50975"/>
    </source>
</evidence>
<proteinExistence type="predicted"/>
<dbReference type="SUPFAM" id="SSF56059">
    <property type="entry name" value="Glutathione synthetase ATP-binding domain-like"/>
    <property type="match status" value="1"/>
</dbReference>
<dbReference type="AlphaFoldDB" id="A0A840RUQ3"/>
<evidence type="ECO:0000313" key="4">
    <source>
        <dbReference type="Proteomes" id="UP000571084"/>
    </source>
</evidence>
<sequence>MKVFLFDYASGGGLSMQPLDHSLMRPGEIRHRALLSDLSAIAGIDIITTRDARLPKMDLCLSPTGAAVVIPVRNGFESYFTDCMEQADAVWLIAPESDDILENLSRQILSHNRILLGSTPAAIHIAASKLRTVRALAEAGIPVVETYTPEDVLPQHIAASAWVVKPDKGAGCRNSRIFSSPPKALAWIAANSDDNFILQPFMSGQPCSLCLICCNGVARVLSCNKQRIAVRDNQLYFLGSTINSFVDVTGDLDRLAQDIAAAIPGLWGYVGVDFIFTDTGPVVLEVNPQMTSSCAGLHASIDCNPAELVLGLLHETGMGSLLEKTLKATSVSIDVATFDTLQ</sequence>
<dbReference type="EMBL" id="JACHHQ010000007">
    <property type="protein sequence ID" value="MBB5201565.1"/>
    <property type="molecule type" value="Genomic_DNA"/>
</dbReference>
<protein>
    <submittedName>
        <fullName evidence="3">Putative ATP-grasp superfamily ATP-dependent carboligase</fullName>
    </submittedName>
</protein>
<keyword evidence="3" id="KW-0436">Ligase</keyword>
<dbReference type="PIRSF" id="PIRSF016766">
    <property type="entry name" value="UCP016766_ATPgrasp"/>
    <property type="match status" value="1"/>
</dbReference>
<dbReference type="Gene3D" id="3.30.470.20">
    <property type="entry name" value="ATP-grasp fold, B domain"/>
    <property type="match status" value="1"/>
</dbReference>
<dbReference type="RefSeq" id="WP_168054031.1">
    <property type="nucleotide sequence ID" value="NZ_JAAOZT010000003.1"/>
</dbReference>
<dbReference type="InterPro" id="IPR003806">
    <property type="entry name" value="ATP-grasp_PylC-type"/>
</dbReference>
<reference evidence="3 4" key="1">
    <citation type="submission" date="2020-08" db="EMBL/GenBank/DDBJ databases">
        <title>Genomic Encyclopedia of Type Strains, Phase IV (KMG-IV): sequencing the most valuable type-strain genomes for metagenomic binning, comparative biology and taxonomic classification.</title>
        <authorList>
            <person name="Goeker M."/>
        </authorList>
    </citation>
    <scope>NUCLEOTIDE SEQUENCE [LARGE SCALE GENOMIC DNA]</scope>
    <source>
        <strain evidence="3 4">DSM 23240</strain>
    </source>
</reference>
<dbReference type="InterPro" id="IPR011761">
    <property type="entry name" value="ATP-grasp"/>
</dbReference>
<gene>
    <name evidence="3" type="ORF">HNR39_003418</name>
</gene>
<dbReference type="GO" id="GO:0005524">
    <property type="term" value="F:ATP binding"/>
    <property type="evidence" value="ECO:0007669"/>
    <property type="project" value="UniProtKB-UniRule"/>
</dbReference>
<name>A0A840RUQ3_9BURK</name>
<dbReference type="Proteomes" id="UP000571084">
    <property type="component" value="Unassembled WGS sequence"/>
</dbReference>
<evidence type="ECO:0000256" key="1">
    <source>
        <dbReference type="PROSITE-ProRule" id="PRU00409"/>
    </source>
</evidence>